<dbReference type="SMART" id="SM01391">
    <property type="entry name" value="Filament"/>
    <property type="match status" value="1"/>
</dbReference>
<dbReference type="Gene3D" id="1.20.5.500">
    <property type="entry name" value="Single helix bin"/>
    <property type="match status" value="1"/>
</dbReference>
<dbReference type="InterPro" id="IPR050405">
    <property type="entry name" value="Intermediate_filament"/>
</dbReference>
<organism evidence="7 8">
    <name type="scientific">Betta splendens</name>
    <name type="common">Siamese fighting fish</name>
    <dbReference type="NCBI Taxonomy" id="158456"/>
    <lineage>
        <taxon>Eukaryota</taxon>
        <taxon>Metazoa</taxon>
        <taxon>Chordata</taxon>
        <taxon>Craniata</taxon>
        <taxon>Vertebrata</taxon>
        <taxon>Euteleostomi</taxon>
        <taxon>Actinopterygii</taxon>
        <taxon>Neopterygii</taxon>
        <taxon>Teleostei</taxon>
        <taxon>Neoteleostei</taxon>
        <taxon>Acanthomorphata</taxon>
        <taxon>Anabantaria</taxon>
        <taxon>Anabantiformes</taxon>
        <taxon>Anabantoidei</taxon>
        <taxon>Osphronemidae</taxon>
        <taxon>Betta</taxon>
    </lineage>
</organism>
<dbReference type="PANTHER" id="PTHR45652:SF23">
    <property type="entry name" value="VIMENTIN-RELATED"/>
    <property type="match status" value="1"/>
</dbReference>
<feature type="compositionally biased region" description="Low complexity" evidence="5">
    <location>
        <begin position="17"/>
        <end position="30"/>
    </location>
</feature>
<accession>A0A6P7MF87</accession>
<keyword evidence="2 4" id="KW-0175">Coiled coil</keyword>
<feature type="compositionally biased region" description="Polar residues" evidence="5">
    <location>
        <begin position="33"/>
        <end position="43"/>
    </location>
</feature>
<dbReference type="PROSITE" id="PS51842">
    <property type="entry name" value="IF_ROD_2"/>
    <property type="match status" value="1"/>
</dbReference>
<dbReference type="InParanoid" id="A0A6P7MF87"/>
<dbReference type="GeneID" id="114855017"/>
<dbReference type="PROSITE" id="PS00226">
    <property type="entry name" value="IF_ROD_1"/>
    <property type="match status" value="1"/>
</dbReference>
<dbReference type="GO" id="GO:0005882">
    <property type="term" value="C:intermediate filament"/>
    <property type="evidence" value="ECO:0007669"/>
    <property type="project" value="UniProtKB-KW"/>
</dbReference>
<feature type="coiled-coil region" evidence="4">
    <location>
        <begin position="255"/>
        <end position="310"/>
    </location>
</feature>
<dbReference type="Proteomes" id="UP000515150">
    <property type="component" value="Chromosome 5"/>
</dbReference>
<keyword evidence="1 3" id="KW-0403">Intermediate filament</keyword>
<feature type="coiled-coil region" evidence="4">
    <location>
        <begin position="64"/>
        <end position="204"/>
    </location>
</feature>
<sequence>MRGTSYSQKSLQVSGASRVRVQSPSPSRCRGSSYDTRGRSGQRSTAIELGTEIHQHHANEKEEMQELNVKFAGYIEKVQALEQRNAALQAELAALQSRYKGGPTGLAEEYELKFKEVRDLIETLTNEKGAADIERGYIEEEIEVWRLKVEEELALKEEAEMILREFRQDVDNATLQKAELEKRIEQLVAEIEFLKKLHDEEVADLMKQIEDSKISAELDGDRPDLAAYLRNMRTEIEAVAARNVQEAEKWYKSKFDNLKEHAGKNEEQMKTMKDEITTFHNQVTDLQNQIDGLRARNAALEQQLEDMEMYHMDKVESLESVIAQLENQLCETKLEMTKYLQDYQELLHIKLKLDAEIATYRKLLEGEEQRLGIAKDV</sequence>
<evidence type="ECO:0000256" key="3">
    <source>
        <dbReference type="RuleBase" id="RU000685"/>
    </source>
</evidence>
<reference evidence="8" key="1">
    <citation type="submission" date="2025-08" db="UniProtKB">
        <authorList>
            <consortium name="RefSeq"/>
        </authorList>
    </citation>
    <scope>IDENTIFICATION</scope>
</reference>
<proteinExistence type="inferred from homology"/>
<dbReference type="PANTHER" id="PTHR45652">
    <property type="entry name" value="GLIAL FIBRILLARY ACIDIC PROTEIN"/>
    <property type="match status" value="1"/>
</dbReference>
<dbReference type="AlphaFoldDB" id="A0A6P7MF87"/>
<protein>
    <submittedName>
        <fullName evidence="8">Vimentin-like</fullName>
    </submittedName>
</protein>
<evidence type="ECO:0000259" key="6">
    <source>
        <dbReference type="PROSITE" id="PS51842"/>
    </source>
</evidence>
<dbReference type="Pfam" id="PF00038">
    <property type="entry name" value="Filament"/>
    <property type="match status" value="1"/>
</dbReference>
<dbReference type="GO" id="GO:0005737">
    <property type="term" value="C:cytoplasm"/>
    <property type="evidence" value="ECO:0007669"/>
    <property type="project" value="TreeGrafter"/>
</dbReference>
<evidence type="ECO:0000256" key="5">
    <source>
        <dbReference type="SAM" id="MobiDB-lite"/>
    </source>
</evidence>
<dbReference type="InterPro" id="IPR018039">
    <property type="entry name" value="IF_conserved"/>
</dbReference>
<dbReference type="SUPFAM" id="SSF46579">
    <property type="entry name" value="Prefoldin"/>
    <property type="match status" value="1"/>
</dbReference>
<evidence type="ECO:0000313" key="8">
    <source>
        <dbReference type="RefSeq" id="XP_029005526.1"/>
    </source>
</evidence>
<dbReference type="GO" id="GO:0045109">
    <property type="term" value="P:intermediate filament organization"/>
    <property type="evidence" value="ECO:0007669"/>
    <property type="project" value="TreeGrafter"/>
</dbReference>
<dbReference type="GO" id="GO:0005200">
    <property type="term" value="F:structural constituent of cytoskeleton"/>
    <property type="evidence" value="ECO:0007669"/>
    <property type="project" value="TreeGrafter"/>
</dbReference>
<feature type="compositionally biased region" description="Polar residues" evidence="5">
    <location>
        <begin position="1"/>
        <end position="15"/>
    </location>
</feature>
<dbReference type="Gene3D" id="1.20.5.170">
    <property type="match status" value="1"/>
</dbReference>
<evidence type="ECO:0000256" key="2">
    <source>
        <dbReference type="ARBA" id="ARBA00023054"/>
    </source>
</evidence>
<dbReference type="RefSeq" id="XP_029005526.1">
    <property type="nucleotide sequence ID" value="XM_029149693.3"/>
</dbReference>
<gene>
    <name evidence="8" type="primary">LOC114855017</name>
</gene>
<dbReference type="KEGG" id="bspl:114855017"/>
<evidence type="ECO:0000313" key="7">
    <source>
        <dbReference type="Proteomes" id="UP000515150"/>
    </source>
</evidence>
<feature type="domain" description="IF rod" evidence="6">
    <location>
        <begin position="60"/>
        <end position="371"/>
    </location>
</feature>
<keyword evidence="7" id="KW-1185">Reference proteome</keyword>
<evidence type="ECO:0000256" key="1">
    <source>
        <dbReference type="ARBA" id="ARBA00022754"/>
    </source>
</evidence>
<dbReference type="SUPFAM" id="SSF64593">
    <property type="entry name" value="Intermediate filament protein, coiled coil region"/>
    <property type="match status" value="2"/>
</dbReference>
<name>A0A6P7MF87_BETSP</name>
<feature type="region of interest" description="Disordered" evidence="5">
    <location>
        <begin position="1"/>
        <end position="43"/>
    </location>
</feature>
<comment type="similarity">
    <text evidence="3">Belongs to the intermediate filament family.</text>
</comment>
<dbReference type="FunFam" id="1.20.5.1160:FF:000001">
    <property type="entry name" value="Keratin type II"/>
    <property type="match status" value="1"/>
</dbReference>
<dbReference type="InterPro" id="IPR039008">
    <property type="entry name" value="IF_rod_dom"/>
</dbReference>
<dbReference type="OrthoDB" id="2441647at2759"/>
<dbReference type="Gene3D" id="1.20.5.1160">
    <property type="entry name" value="Vasodilator-stimulated phosphoprotein"/>
    <property type="match status" value="1"/>
</dbReference>
<evidence type="ECO:0000256" key="4">
    <source>
        <dbReference type="SAM" id="Coils"/>
    </source>
</evidence>